<name>A0ABC9NPE9_ESCAT</name>
<reference evidence="1 2" key="1">
    <citation type="submission" date="2008-02" db="EMBL/GenBank/DDBJ databases">
        <title>Annotation of Escherichia albertii TW07627.</title>
        <authorList>
            <person name="Sutton G."/>
            <person name="Whittam T.S."/>
            <person name="Sebastian Y."/>
        </authorList>
    </citation>
    <scope>NUCLEOTIDE SEQUENCE [LARGE SCALE GENOMIC DNA]</scope>
    <source>
        <strain evidence="1 2">TW07627</strain>
    </source>
</reference>
<proteinExistence type="predicted"/>
<accession>A0ABC9NPE9</accession>
<comment type="caution">
    <text evidence="1">The sequence shown here is derived from an EMBL/GenBank/DDBJ whole genome shotgun (WGS) entry which is preliminary data.</text>
</comment>
<dbReference type="EMBL" id="ABKX01000005">
    <property type="protein sequence ID" value="EDS91922.1"/>
    <property type="molecule type" value="Genomic_DNA"/>
</dbReference>
<dbReference type="Proteomes" id="UP000003042">
    <property type="component" value="Unassembled WGS sequence"/>
</dbReference>
<evidence type="ECO:0000313" key="2">
    <source>
        <dbReference type="Proteomes" id="UP000003042"/>
    </source>
</evidence>
<sequence>MIFDAHHRQLFLLINVLHFHRGNLCIFNFAAHKFLAGIRLSMNDPILGDAANLLI</sequence>
<dbReference type="AlphaFoldDB" id="A0ABC9NPE9"/>
<gene>
    <name evidence="1" type="ORF">ESCAB7627_2345</name>
</gene>
<evidence type="ECO:0000313" key="1">
    <source>
        <dbReference type="EMBL" id="EDS91922.1"/>
    </source>
</evidence>
<organism evidence="1 2">
    <name type="scientific">Escherichia albertii (strain TW07627)</name>
    <dbReference type="NCBI Taxonomy" id="502347"/>
    <lineage>
        <taxon>Bacteria</taxon>
        <taxon>Pseudomonadati</taxon>
        <taxon>Pseudomonadota</taxon>
        <taxon>Gammaproteobacteria</taxon>
        <taxon>Enterobacterales</taxon>
        <taxon>Enterobacteriaceae</taxon>
        <taxon>Escherichia</taxon>
    </lineage>
</organism>
<protein>
    <submittedName>
        <fullName evidence="1">Uncharacterized protein</fullName>
    </submittedName>
</protein>